<organism evidence="3 4">
    <name type="scientific">Methylophaga lonarensis MPL</name>
    <dbReference type="NCBI Taxonomy" id="1286106"/>
    <lineage>
        <taxon>Bacteria</taxon>
        <taxon>Pseudomonadati</taxon>
        <taxon>Pseudomonadota</taxon>
        <taxon>Gammaproteobacteria</taxon>
        <taxon>Thiotrichales</taxon>
        <taxon>Piscirickettsiaceae</taxon>
        <taxon>Methylophaga</taxon>
    </lineage>
</organism>
<evidence type="ECO:0000313" key="4">
    <source>
        <dbReference type="Proteomes" id="UP000012019"/>
    </source>
</evidence>
<evidence type="ECO:0000256" key="2">
    <source>
        <dbReference type="ARBA" id="ARBA00022679"/>
    </source>
</evidence>
<dbReference type="RefSeq" id="WP_009726855.1">
    <property type="nucleotide sequence ID" value="NZ_APHR01000050.1"/>
</dbReference>
<dbReference type="PANTHER" id="PTHR12049">
    <property type="entry name" value="PROTEIN ARGININE METHYLTRANSFERASE NDUFAF7, MITOCHONDRIAL"/>
    <property type="match status" value="1"/>
</dbReference>
<protein>
    <recommendedName>
        <fullName evidence="5">SAM-dependent methyltransferase</fullName>
    </recommendedName>
</protein>
<reference evidence="3 4" key="1">
    <citation type="journal article" date="2013" name="Genome Announc.">
        <title>Draft Genome Sequence of Methylophaga lonarensis MPLT, a Haloalkaliphilic (Non-Methane-Utilizing) Methylotroph.</title>
        <authorList>
            <person name="Shetty S.A."/>
            <person name="Marathe N.P."/>
            <person name="Munot H."/>
            <person name="Antony C.P."/>
            <person name="Dhotre D.P."/>
            <person name="Murrell J.C."/>
            <person name="Shouche Y.S."/>
        </authorList>
    </citation>
    <scope>NUCLEOTIDE SEQUENCE [LARGE SCALE GENOMIC DNA]</scope>
    <source>
        <strain evidence="3 4">MPL</strain>
    </source>
</reference>
<keyword evidence="1" id="KW-0489">Methyltransferase</keyword>
<dbReference type="eggNOG" id="COG1565">
    <property type="taxonomic scope" value="Bacteria"/>
</dbReference>
<dbReference type="InterPro" id="IPR038375">
    <property type="entry name" value="NDUFAF7_sf"/>
</dbReference>
<gene>
    <name evidence="3" type="ORF">MPL1_09427</name>
</gene>
<dbReference type="AlphaFoldDB" id="M7PFC3"/>
<dbReference type="SUPFAM" id="SSF53335">
    <property type="entry name" value="S-adenosyl-L-methionine-dependent methyltransferases"/>
    <property type="match status" value="1"/>
</dbReference>
<dbReference type="Proteomes" id="UP000012019">
    <property type="component" value="Unassembled WGS sequence"/>
</dbReference>
<name>M7PFC3_9GAMM</name>
<dbReference type="PATRIC" id="fig|1286106.3.peg.1892"/>
<dbReference type="InterPro" id="IPR003788">
    <property type="entry name" value="NDUFAF7"/>
</dbReference>
<dbReference type="OrthoDB" id="9794208at2"/>
<dbReference type="GO" id="GO:0035243">
    <property type="term" value="F:protein-arginine omega-N symmetric methyltransferase activity"/>
    <property type="evidence" value="ECO:0007669"/>
    <property type="project" value="TreeGrafter"/>
</dbReference>
<accession>M7PFC3</accession>
<keyword evidence="4" id="KW-1185">Reference proteome</keyword>
<dbReference type="PANTHER" id="PTHR12049:SF7">
    <property type="entry name" value="PROTEIN ARGININE METHYLTRANSFERASE NDUFAF7, MITOCHONDRIAL"/>
    <property type="match status" value="1"/>
</dbReference>
<dbReference type="Gene3D" id="3.40.50.12710">
    <property type="match status" value="1"/>
</dbReference>
<dbReference type="GO" id="GO:0032259">
    <property type="term" value="P:methylation"/>
    <property type="evidence" value="ECO:0007669"/>
    <property type="project" value="UniProtKB-KW"/>
</dbReference>
<keyword evidence="2" id="KW-0808">Transferase</keyword>
<proteinExistence type="predicted"/>
<evidence type="ECO:0008006" key="5">
    <source>
        <dbReference type="Google" id="ProtNLM"/>
    </source>
</evidence>
<comment type="caution">
    <text evidence="3">The sequence shown here is derived from an EMBL/GenBank/DDBJ whole genome shotgun (WGS) entry which is preliminary data.</text>
</comment>
<evidence type="ECO:0000313" key="3">
    <source>
        <dbReference type="EMBL" id="EMR12605.1"/>
    </source>
</evidence>
<sequence>MNESILPAPEPADLAVSLALRQRICSAIDAANGHLPFSEYMQLCLYSPGLGYYSAGKEKFGAAGDFITAPDISPLFAAALARHCVDALQQTENGIVLEFGAGNGQLATDLLTQFVELECLPSRYCILETSPSLAEAQQQTIFARHPDLTDRVVWLDNLPAAFQGVVIANEVCDAMPVHRLEFTSQGYFELAVTDDGDNLRWCHRPLPIQLEAFAEQIQQLNQGTRPYITEVPLVASAWLNSLAETLQQGAVFVIDYGYPASEYYLPERVQGTLRCHYQHQAHDNPLILQGLQDITAHVNFSALAETALSADLDVSGFHYQKDFLLAGGLAELASEQMTGSQDVFMQMKMAAALKRLLLPGQMGESFKVLSLSRNVELTRLCPMSDKRYLL</sequence>
<dbReference type="Pfam" id="PF02636">
    <property type="entry name" value="Methyltransf_28"/>
    <property type="match status" value="1"/>
</dbReference>
<dbReference type="EMBL" id="APHR01000050">
    <property type="protein sequence ID" value="EMR12605.1"/>
    <property type="molecule type" value="Genomic_DNA"/>
</dbReference>
<evidence type="ECO:0000256" key="1">
    <source>
        <dbReference type="ARBA" id="ARBA00022603"/>
    </source>
</evidence>
<dbReference type="InterPro" id="IPR029063">
    <property type="entry name" value="SAM-dependent_MTases_sf"/>
</dbReference>
<dbReference type="STRING" id="1286106.MPL1_09427"/>